<accession>A0ACD3SLM8</accession>
<keyword evidence="2" id="KW-1185">Reference proteome</keyword>
<evidence type="ECO:0000313" key="1">
    <source>
        <dbReference type="EMBL" id="TMS57114.1"/>
    </source>
</evidence>
<reference evidence="1" key="1">
    <citation type="submission" date="2019-05" db="EMBL/GenBank/DDBJ databases">
        <title>Revised genome assembly of Burkholderiaceae (previously Ralstonia) sp. PBA.</title>
        <authorList>
            <person name="Gan H.M."/>
        </authorList>
    </citation>
    <scope>NUCLEOTIDE SEQUENCE</scope>
    <source>
        <strain evidence="1">PBA</strain>
    </source>
</reference>
<proteinExistence type="predicted"/>
<dbReference type="EMBL" id="AKCV02000025">
    <property type="protein sequence ID" value="TMS57114.1"/>
    <property type="molecule type" value="Genomic_DNA"/>
</dbReference>
<name>A0ACD3SLM8_9BURK</name>
<protein>
    <submittedName>
        <fullName evidence="1">Uncharacterized protein</fullName>
    </submittedName>
</protein>
<comment type="caution">
    <text evidence="1">The sequence shown here is derived from an EMBL/GenBank/DDBJ whole genome shotgun (WGS) entry which is preliminary data.</text>
</comment>
<organism evidence="1 2">
    <name type="scientific">Imbroritus primus</name>
    <dbReference type="NCBI Taxonomy" id="3058603"/>
    <lineage>
        <taxon>Bacteria</taxon>
        <taxon>Pseudomonadati</taxon>
        <taxon>Pseudomonadota</taxon>
        <taxon>Betaproteobacteria</taxon>
        <taxon>Burkholderiales</taxon>
        <taxon>Burkholderiaceae</taxon>
        <taxon>Imbroritus</taxon>
    </lineage>
</organism>
<dbReference type="Proteomes" id="UP000004277">
    <property type="component" value="Unassembled WGS sequence"/>
</dbReference>
<gene>
    <name evidence="1" type="ORF">MW7_014240</name>
</gene>
<sequence length="135" mass="14853">MSKGARHKPAPGSDACPCGGPTLAACCGPYLAGTEVPARADLLMRSRYTAYVLGDTAYLRATWDPATCPASLDDGTPTQWLGLKVVAYTPRDEAHAEVEFVARYKINGRAYRLHERSRFIRTDGRWRYVDGDMLA</sequence>
<evidence type="ECO:0000313" key="2">
    <source>
        <dbReference type="Proteomes" id="UP000004277"/>
    </source>
</evidence>